<dbReference type="EMBL" id="FUYM01000006">
    <property type="protein sequence ID" value="SKB76835.1"/>
    <property type="molecule type" value="Genomic_DNA"/>
</dbReference>
<dbReference type="NCBIfam" id="NF005511">
    <property type="entry name" value="PRK07121.1-4"/>
    <property type="match status" value="1"/>
</dbReference>
<comment type="cofactor">
    <cofactor evidence="1">
        <name>FAD</name>
        <dbReference type="ChEBI" id="CHEBI:57692"/>
    </cofactor>
</comment>
<evidence type="ECO:0000259" key="5">
    <source>
        <dbReference type="Pfam" id="PF00890"/>
    </source>
</evidence>
<evidence type="ECO:0000256" key="1">
    <source>
        <dbReference type="ARBA" id="ARBA00001974"/>
    </source>
</evidence>
<dbReference type="PANTHER" id="PTHR43400:SF10">
    <property type="entry name" value="3-OXOSTEROID 1-DEHYDROGENASE"/>
    <property type="match status" value="1"/>
</dbReference>
<evidence type="ECO:0000313" key="6">
    <source>
        <dbReference type="EMBL" id="SKB76835.1"/>
    </source>
</evidence>
<evidence type="ECO:0000256" key="3">
    <source>
        <dbReference type="ARBA" id="ARBA00022827"/>
    </source>
</evidence>
<dbReference type="Pfam" id="PF00890">
    <property type="entry name" value="FAD_binding_2"/>
    <property type="match status" value="2"/>
</dbReference>
<dbReference type="InterPro" id="IPR036188">
    <property type="entry name" value="FAD/NAD-bd_sf"/>
</dbReference>
<feature type="domain" description="FAD-dependent oxidoreductase 2 FAD-binding" evidence="5">
    <location>
        <begin position="34"/>
        <end position="256"/>
    </location>
</feature>
<proteinExistence type="predicted"/>
<dbReference type="AlphaFoldDB" id="A0A1T5DYV8"/>
<dbReference type="SUPFAM" id="SSF56425">
    <property type="entry name" value="Succinate dehydrogenase/fumarate reductase flavoprotein, catalytic domain"/>
    <property type="match status" value="1"/>
</dbReference>
<dbReference type="Gene3D" id="3.50.50.60">
    <property type="entry name" value="FAD/NAD(P)-binding domain"/>
    <property type="match status" value="2"/>
</dbReference>
<keyword evidence="7" id="KW-1185">Reference proteome</keyword>
<dbReference type="Gene3D" id="3.90.700.10">
    <property type="entry name" value="Succinate dehydrogenase/fumarate reductase flavoprotein, catalytic domain"/>
    <property type="match status" value="1"/>
</dbReference>
<dbReference type="STRING" id="439228.SAMN06295920_10626"/>
<organism evidence="6 7">
    <name type="scientific">Rhizorhabdus histidinilytica</name>
    <dbReference type="NCBI Taxonomy" id="439228"/>
    <lineage>
        <taxon>Bacteria</taxon>
        <taxon>Pseudomonadati</taxon>
        <taxon>Pseudomonadota</taxon>
        <taxon>Alphaproteobacteria</taxon>
        <taxon>Sphingomonadales</taxon>
        <taxon>Sphingomonadaceae</taxon>
        <taxon>Rhizorhabdus</taxon>
    </lineage>
</organism>
<dbReference type="InterPro" id="IPR027477">
    <property type="entry name" value="Succ_DH/fumarate_Rdtase_cat_sf"/>
</dbReference>
<reference evidence="7" key="1">
    <citation type="submission" date="2017-02" db="EMBL/GenBank/DDBJ databases">
        <authorList>
            <person name="Varghese N."/>
            <person name="Submissions S."/>
        </authorList>
    </citation>
    <scope>NUCLEOTIDE SEQUENCE [LARGE SCALE GENOMIC DNA]</scope>
    <source>
        <strain evidence="7">UM2</strain>
    </source>
</reference>
<name>A0A1T5DYV8_9SPHN</name>
<keyword evidence="2" id="KW-0285">Flavoprotein</keyword>
<protein>
    <submittedName>
        <fullName evidence="6">3-oxo-5alpha-steroid 4-dehydrogenase</fullName>
    </submittedName>
</protein>
<keyword evidence="4" id="KW-0560">Oxidoreductase</keyword>
<dbReference type="GO" id="GO:0008202">
    <property type="term" value="P:steroid metabolic process"/>
    <property type="evidence" value="ECO:0007669"/>
    <property type="project" value="UniProtKB-ARBA"/>
</dbReference>
<dbReference type="PANTHER" id="PTHR43400">
    <property type="entry name" value="FUMARATE REDUCTASE"/>
    <property type="match status" value="1"/>
</dbReference>
<sequence length="572" mass="60732">MNAPFPLGVELGVAVDQPLVVDDADGFAWDETADLVVVGLGGAGVAAAIEGLERGLSVIAVDRYACGGSTAANGGVFYAGGGTAIQREAGEEDSPEAMLAYLRIEAGRVVSDATLRRFVEDSPATIDWILKHGGRLAASVWREKCSYPPLDRFLYHPDNSLVASYRARARPAARGHRAFGRDGKKAWGLGKFITGPMTESALRLGLVFHRYSEAHQLVQDRDGRVIGVRIRSIRDGSPEARRFARYIARANALLAALPPSIPLASITIALGNHYLRKAGAIEAKARFTRTIRAREGVVLSAGGFIMNPKMVARFAPAYARGMPNGTLGDQGSGILLGMSAGGATALMDKVSAWRFINPPKAWAQAIAVNRAGERFVDETVYGATLGEHIVDHHGGVAWLIYDRAARDAAFTQARDPHLVPFQRDVTLLNLMFNARKAPSLAALARRIGVDPAGLARTVAAYNDAARGAGAGADPFGKEPADMRPIATGPFYAMDISIDSRFLPLPVITFGGLRVEEESGQVLDGAGRPIAGLYAAGRCAVGLASQTYVSGLSFADCFFSGRRAARHAARANA</sequence>
<dbReference type="InterPro" id="IPR003953">
    <property type="entry name" value="FAD-dep_OxRdtase_2_FAD-bd"/>
</dbReference>
<gene>
    <name evidence="6" type="ORF">SAMN06295920_10626</name>
</gene>
<keyword evidence="3" id="KW-0274">FAD</keyword>
<dbReference type="RefSeq" id="WP_079648801.1">
    <property type="nucleotide sequence ID" value="NZ_FUYM01000006.1"/>
</dbReference>
<evidence type="ECO:0000256" key="4">
    <source>
        <dbReference type="ARBA" id="ARBA00023002"/>
    </source>
</evidence>
<evidence type="ECO:0000313" key="7">
    <source>
        <dbReference type="Proteomes" id="UP000189818"/>
    </source>
</evidence>
<evidence type="ECO:0000256" key="2">
    <source>
        <dbReference type="ARBA" id="ARBA00022630"/>
    </source>
</evidence>
<dbReference type="Proteomes" id="UP000189818">
    <property type="component" value="Unassembled WGS sequence"/>
</dbReference>
<accession>A0A1T5DYV8</accession>
<dbReference type="GO" id="GO:0016491">
    <property type="term" value="F:oxidoreductase activity"/>
    <property type="evidence" value="ECO:0007669"/>
    <property type="project" value="UniProtKB-KW"/>
</dbReference>
<feature type="domain" description="FAD-dependent oxidoreductase 2 FAD-binding" evidence="5">
    <location>
        <begin position="288"/>
        <end position="542"/>
    </location>
</feature>
<dbReference type="OrthoDB" id="3178130at2"/>
<dbReference type="InterPro" id="IPR050315">
    <property type="entry name" value="FAD-oxidoreductase_2"/>
</dbReference>
<dbReference type="SUPFAM" id="SSF51905">
    <property type="entry name" value="FAD/NAD(P)-binding domain"/>
    <property type="match status" value="1"/>
</dbReference>